<dbReference type="Proteomes" id="UP000003656">
    <property type="component" value="Unassembled WGS sequence"/>
</dbReference>
<evidence type="ECO:0000313" key="1">
    <source>
        <dbReference type="EMBL" id="EFA22724.1"/>
    </source>
</evidence>
<comment type="caution">
    <text evidence="1">The sequence shown here is derived from an EMBL/GenBank/DDBJ whole genome shotgun (WGS) entry which is preliminary data.</text>
</comment>
<gene>
    <name evidence="1" type="ORF">BIFGAL_03756</name>
</gene>
<name>D1NV73_9BIFI</name>
<sequence>MATPTVRYRFRNIMRHRLQHGLSSIDHAAGGIAMPLDVPETRTSGCYAMPCT</sequence>
<dbReference type="STRING" id="561180.BIFGAL_03756"/>
<organism evidence="1 2">
    <name type="scientific">Bifidobacterium gallicum DSM 20093 = LMG 11596</name>
    <dbReference type="NCBI Taxonomy" id="561180"/>
    <lineage>
        <taxon>Bacteria</taxon>
        <taxon>Bacillati</taxon>
        <taxon>Actinomycetota</taxon>
        <taxon>Actinomycetes</taxon>
        <taxon>Bifidobacteriales</taxon>
        <taxon>Bifidobacteriaceae</taxon>
        <taxon>Bifidobacterium</taxon>
    </lineage>
</organism>
<evidence type="ECO:0000313" key="2">
    <source>
        <dbReference type="Proteomes" id="UP000003656"/>
    </source>
</evidence>
<proteinExistence type="predicted"/>
<dbReference type="EMBL" id="ABXB03000003">
    <property type="protein sequence ID" value="EFA22724.1"/>
    <property type="molecule type" value="Genomic_DNA"/>
</dbReference>
<reference evidence="1 2" key="1">
    <citation type="submission" date="2009-11" db="EMBL/GenBank/DDBJ databases">
        <authorList>
            <person name="Weinstock G."/>
            <person name="Sodergren E."/>
            <person name="Clifton S."/>
            <person name="Fulton L."/>
            <person name="Fulton B."/>
            <person name="Courtney L."/>
            <person name="Fronick C."/>
            <person name="Harrison M."/>
            <person name="Strong C."/>
            <person name="Farmer C."/>
            <person name="Delahaunty K."/>
            <person name="Markovic C."/>
            <person name="Hall O."/>
            <person name="Minx P."/>
            <person name="Tomlinson C."/>
            <person name="Mitreva M."/>
            <person name="Nelson J."/>
            <person name="Hou S."/>
            <person name="Wollam A."/>
            <person name="Pepin K.H."/>
            <person name="Johnson M."/>
            <person name="Bhonagiri V."/>
            <person name="Nash W.E."/>
            <person name="Warren W."/>
            <person name="Chinwalla A."/>
            <person name="Mardis E.R."/>
            <person name="Wilson R.K."/>
        </authorList>
    </citation>
    <scope>NUCLEOTIDE SEQUENCE [LARGE SCALE GENOMIC DNA]</scope>
    <source>
        <strain evidence="1 2">DSM 20093</strain>
    </source>
</reference>
<accession>D1NV73</accession>
<protein>
    <submittedName>
        <fullName evidence="1">Uncharacterized protein</fullName>
    </submittedName>
</protein>
<dbReference type="AlphaFoldDB" id="D1NV73"/>